<dbReference type="AlphaFoldDB" id="A0A6G9XX77"/>
<sequence>MIYKLGTAVAAGMTAALLCAGGAGAYTFAPDNPSTNPQCEKSTPSQDQNGHAQPGTQQNGTSGPLDGMLDSGSSGGPVAAPGGTSPKTQECEDQQSNQGDLGNGNGNGNGNGKQSTPEGNGSTPQDPGTGNGTSQGAGNGDTRTNPGASNGAQTDSDRSGVPDRDGDN</sequence>
<name>A0A6G9XX77_NOCBR</name>
<evidence type="ECO:0000313" key="3">
    <source>
        <dbReference type="EMBL" id="QIS05433.1"/>
    </source>
</evidence>
<gene>
    <name evidence="3" type="ORF">F5X71_26755</name>
</gene>
<evidence type="ECO:0000256" key="1">
    <source>
        <dbReference type="SAM" id="MobiDB-lite"/>
    </source>
</evidence>
<feature type="compositionally biased region" description="Gly residues" evidence="1">
    <location>
        <begin position="101"/>
        <end position="111"/>
    </location>
</feature>
<reference evidence="3 4" key="1">
    <citation type="journal article" date="2019" name="ACS Chem. Biol.">
        <title>Identification and Mobilization of a Cryptic Antibiotic Biosynthesis Gene Locus from a Human-Pathogenic Nocardia Isolate.</title>
        <authorList>
            <person name="Herisse M."/>
            <person name="Ishida K."/>
            <person name="Porter J.L."/>
            <person name="Howden B."/>
            <person name="Hertweck C."/>
            <person name="Stinear T.P."/>
            <person name="Pidot S.J."/>
        </authorList>
    </citation>
    <scope>NUCLEOTIDE SEQUENCE [LARGE SCALE GENOMIC DNA]</scope>
    <source>
        <strain evidence="3 4">AUSMDU00024985</strain>
    </source>
</reference>
<organism evidence="3 4">
    <name type="scientific">Nocardia brasiliensis</name>
    <dbReference type="NCBI Taxonomy" id="37326"/>
    <lineage>
        <taxon>Bacteria</taxon>
        <taxon>Bacillati</taxon>
        <taxon>Actinomycetota</taxon>
        <taxon>Actinomycetes</taxon>
        <taxon>Mycobacteriales</taxon>
        <taxon>Nocardiaceae</taxon>
        <taxon>Nocardia</taxon>
    </lineage>
</organism>
<feature type="compositionally biased region" description="Low complexity" evidence="1">
    <location>
        <begin position="62"/>
        <end position="86"/>
    </location>
</feature>
<evidence type="ECO:0000313" key="4">
    <source>
        <dbReference type="Proteomes" id="UP000501705"/>
    </source>
</evidence>
<feature type="region of interest" description="Disordered" evidence="1">
    <location>
        <begin position="24"/>
        <end position="168"/>
    </location>
</feature>
<feature type="compositionally biased region" description="Gly residues" evidence="1">
    <location>
        <begin position="129"/>
        <end position="139"/>
    </location>
</feature>
<protein>
    <submittedName>
        <fullName evidence="3">Uncharacterized protein</fullName>
    </submittedName>
</protein>
<evidence type="ECO:0000256" key="2">
    <source>
        <dbReference type="SAM" id="SignalP"/>
    </source>
</evidence>
<feature type="chain" id="PRO_5026237044" evidence="2">
    <location>
        <begin position="26"/>
        <end position="168"/>
    </location>
</feature>
<feature type="compositionally biased region" description="Polar residues" evidence="1">
    <location>
        <begin position="140"/>
        <end position="154"/>
    </location>
</feature>
<feature type="compositionally biased region" description="Polar residues" evidence="1">
    <location>
        <begin position="113"/>
        <end position="128"/>
    </location>
</feature>
<feature type="signal peptide" evidence="2">
    <location>
        <begin position="1"/>
        <end position="25"/>
    </location>
</feature>
<accession>A0A6G9XX77</accession>
<dbReference type="EMBL" id="CP046171">
    <property type="protein sequence ID" value="QIS05433.1"/>
    <property type="molecule type" value="Genomic_DNA"/>
</dbReference>
<dbReference type="Proteomes" id="UP000501705">
    <property type="component" value="Chromosome"/>
</dbReference>
<keyword evidence="2" id="KW-0732">Signal</keyword>
<feature type="compositionally biased region" description="Polar residues" evidence="1">
    <location>
        <begin position="32"/>
        <end position="61"/>
    </location>
</feature>
<feature type="compositionally biased region" description="Basic and acidic residues" evidence="1">
    <location>
        <begin position="155"/>
        <end position="168"/>
    </location>
</feature>
<proteinExistence type="predicted"/>
<dbReference type="RefSeq" id="WP_167464505.1">
    <property type="nucleotide sequence ID" value="NZ_CP046171.1"/>
</dbReference>